<dbReference type="NCBIfam" id="TIGR00229">
    <property type="entry name" value="sensory_box"/>
    <property type="match status" value="2"/>
</dbReference>
<dbReference type="InterPro" id="IPR051310">
    <property type="entry name" value="MCP_chemotaxis"/>
</dbReference>
<dbReference type="Pfam" id="PF00015">
    <property type="entry name" value="MCPsignal"/>
    <property type="match status" value="1"/>
</dbReference>
<sequence length="574" mass="62544">MSLLTLFRNEPRAVLNALDRSQAVIEFEVNGTILTANENFCSAVGYPLAEIVGKHHSMFVGKEYAQSTEYRDFWARLSRGDFFSAQYKRFGKGGREIWIEASYNPIMRGGKPYKVIKFATDITERKRAELENGGKLNAISRAQATIEFTPEGQILTANQNFLSAVGYKLEEVVGKHHSMFCDGEYVRSAEYQAFWKDLRAGEFKSSEFTRIRKDGRKIVMQASYNPIFDEDGRVFKVVKFAIDVTGRVQAVDAIAAGLARLSECNIRVTIDDPFIPEFERLRTDFNTAIAEFQKTLENVLGETGALTENSQSLKDDAEALGRRTEQQAAALEQASAALEQITATVKEASVRARDTRDIVKEARAATGQSVEVVRSTVEAIGRIENASKEIGSIIDVIDQIAFQTNLLALNAGVEAARAGDAGKGFAVVAQEVRELAQRSAAAAREISALILNSTNEVAEGVRLVNATGSSLERIEKFVNEINLNVDAIATGANEQASSLGEINNAVNQLDQATQQNAGLVSSISTASDIMAVGAGKMKTLVDIFKLNRRAARREPGSSAAAGGTHMRGRHTIAA</sequence>
<dbReference type="Gene3D" id="1.10.287.950">
    <property type="entry name" value="Methyl-accepting chemotaxis protein"/>
    <property type="match status" value="1"/>
</dbReference>
<evidence type="ECO:0000259" key="9">
    <source>
        <dbReference type="PROSITE" id="PS50885"/>
    </source>
</evidence>
<feature type="domain" description="PAC" evidence="8">
    <location>
        <begin position="204"/>
        <end position="256"/>
    </location>
</feature>
<keyword evidence="4" id="KW-0175">Coiled coil</keyword>
<evidence type="ECO:0000313" key="11">
    <source>
        <dbReference type="Proteomes" id="UP001238496"/>
    </source>
</evidence>
<evidence type="ECO:0000256" key="4">
    <source>
        <dbReference type="SAM" id="Coils"/>
    </source>
</evidence>
<gene>
    <name evidence="10" type="ORF">J2045_004032</name>
</gene>
<dbReference type="PRINTS" id="PR00260">
    <property type="entry name" value="CHEMTRNSDUCR"/>
</dbReference>
<dbReference type="InterPro" id="IPR000014">
    <property type="entry name" value="PAS"/>
</dbReference>
<dbReference type="EMBL" id="JAUSUW010000014">
    <property type="protein sequence ID" value="MDQ0422982.1"/>
    <property type="molecule type" value="Genomic_DNA"/>
</dbReference>
<dbReference type="PROSITE" id="PS50113">
    <property type="entry name" value="PAC"/>
    <property type="match status" value="1"/>
</dbReference>
<comment type="caution">
    <text evidence="10">The sequence shown here is derived from an EMBL/GenBank/DDBJ whole genome shotgun (WGS) entry which is preliminary data.</text>
</comment>
<feature type="domain" description="PAS" evidence="7">
    <location>
        <begin position="151"/>
        <end position="175"/>
    </location>
</feature>
<organism evidence="10 11">
    <name type="scientific">Peteryoungia aggregata LMG 23059</name>
    <dbReference type="NCBI Taxonomy" id="1368425"/>
    <lineage>
        <taxon>Bacteria</taxon>
        <taxon>Pseudomonadati</taxon>
        <taxon>Pseudomonadota</taxon>
        <taxon>Alphaproteobacteria</taxon>
        <taxon>Hyphomicrobiales</taxon>
        <taxon>Rhizobiaceae</taxon>
        <taxon>Peteryoungia</taxon>
    </lineage>
</organism>
<dbReference type="Proteomes" id="UP001238496">
    <property type="component" value="Unassembled WGS sequence"/>
</dbReference>
<dbReference type="PANTHER" id="PTHR43531:SF11">
    <property type="entry name" value="METHYL-ACCEPTING CHEMOTAXIS PROTEIN 3"/>
    <property type="match status" value="1"/>
</dbReference>
<dbReference type="InterPro" id="IPR001610">
    <property type="entry name" value="PAC"/>
</dbReference>
<protein>
    <submittedName>
        <fullName evidence="10">Methyl-accepting chemotaxis protein</fullName>
    </submittedName>
</protein>
<evidence type="ECO:0000256" key="5">
    <source>
        <dbReference type="SAM" id="MobiDB-lite"/>
    </source>
</evidence>
<dbReference type="InterPro" id="IPR013655">
    <property type="entry name" value="PAS_fold_3"/>
</dbReference>
<dbReference type="InterPro" id="IPR035965">
    <property type="entry name" value="PAS-like_dom_sf"/>
</dbReference>
<dbReference type="SMART" id="SM00086">
    <property type="entry name" value="PAC"/>
    <property type="match status" value="2"/>
</dbReference>
<dbReference type="RefSeq" id="WP_307376241.1">
    <property type="nucleotide sequence ID" value="NZ_JAUSUW010000014.1"/>
</dbReference>
<evidence type="ECO:0000259" key="7">
    <source>
        <dbReference type="PROSITE" id="PS50112"/>
    </source>
</evidence>
<dbReference type="SUPFAM" id="SSF58104">
    <property type="entry name" value="Methyl-accepting chemotaxis protein (MCP) signaling domain"/>
    <property type="match status" value="1"/>
</dbReference>
<evidence type="ECO:0000259" key="8">
    <source>
        <dbReference type="PROSITE" id="PS50113"/>
    </source>
</evidence>
<dbReference type="PANTHER" id="PTHR43531">
    <property type="entry name" value="PROTEIN ICFG"/>
    <property type="match status" value="1"/>
</dbReference>
<dbReference type="SUPFAM" id="SSF55785">
    <property type="entry name" value="PYP-like sensor domain (PAS domain)"/>
    <property type="match status" value="2"/>
</dbReference>
<feature type="coiled-coil region" evidence="4">
    <location>
        <begin position="314"/>
        <end position="351"/>
    </location>
</feature>
<dbReference type="SMART" id="SM00283">
    <property type="entry name" value="MA"/>
    <property type="match status" value="1"/>
</dbReference>
<reference evidence="10 11" key="1">
    <citation type="submission" date="2023-07" db="EMBL/GenBank/DDBJ databases">
        <title>Genomic Encyclopedia of Type Strains, Phase IV (KMG-IV): sequencing the most valuable type-strain genomes for metagenomic binning, comparative biology and taxonomic classification.</title>
        <authorList>
            <person name="Goeker M."/>
        </authorList>
    </citation>
    <scope>NUCLEOTIDE SEQUENCE [LARGE SCALE GENOMIC DNA]</scope>
    <source>
        <strain evidence="10 11">DSM 1111</strain>
    </source>
</reference>
<dbReference type="Gene3D" id="3.30.450.20">
    <property type="entry name" value="PAS domain"/>
    <property type="match status" value="2"/>
</dbReference>
<dbReference type="PROSITE" id="PS50885">
    <property type="entry name" value="HAMP"/>
    <property type="match status" value="1"/>
</dbReference>
<dbReference type="InterPro" id="IPR004089">
    <property type="entry name" value="MCPsignal_dom"/>
</dbReference>
<dbReference type="Pfam" id="PF08447">
    <property type="entry name" value="PAS_3"/>
    <property type="match status" value="2"/>
</dbReference>
<dbReference type="InterPro" id="IPR000700">
    <property type="entry name" value="PAS-assoc_C"/>
</dbReference>
<keyword evidence="3" id="KW-0807">Transducer</keyword>
<evidence type="ECO:0000256" key="3">
    <source>
        <dbReference type="PROSITE-ProRule" id="PRU00284"/>
    </source>
</evidence>
<evidence type="ECO:0000259" key="6">
    <source>
        <dbReference type="PROSITE" id="PS50111"/>
    </source>
</evidence>
<dbReference type="PROSITE" id="PS50111">
    <property type="entry name" value="CHEMOTAXIS_TRANSDUC_2"/>
    <property type="match status" value="1"/>
</dbReference>
<keyword evidence="1" id="KW-0145">Chemotaxis</keyword>
<dbReference type="CDD" id="cd11386">
    <property type="entry name" value="MCP_signal"/>
    <property type="match status" value="1"/>
</dbReference>
<dbReference type="CDD" id="cd00130">
    <property type="entry name" value="PAS"/>
    <property type="match status" value="2"/>
</dbReference>
<evidence type="ECO:0000256" key="2">
    <source>
        <dbReference type="ARBA" id="ARBA00029447"/>
    </source>
</evidence>
<comment type="similarity">
    <text evidence="2">Belongs to the methyl-accepting chemotaxis (MCP) protein family.</text>
</comment>
<dbReference type="InterPro" id="IPR003660">
    <property type="entry name" value="HAMP_dom"/>
</dbReference>
<evidence type="ECO:0000256" key="1">
    <source>
        <dbReference type="ARBA" id="ARBA00022500"/>
    </source>
</evidence>
<keyword evidence="11" id="KW-1185">Reference proteome</keyword>
<accession>A0ABU0GCC4</accession>
<dbReference type="PROSITE" id="PS50112">
    <property type="entry name" value="PAS"/>
    <property type="match status" value="1"/>
</dbReference>
<evidence type="ECO:0000313" key="10">
    <source>
        <dbReference type="EMBL" id="MDQ0422982.1"/>
    </source>
</evidence>
<proteinExistence type="inferred from homology"/>
<dbReference type="InterPro" id="IPR004090">
    <property type="entry name" value="Chemotax_Me-accpt_rcpt"/>
</dbReference>
<feature type="domain" description="HAMP" evidence="9">
    <location>
        <begin position="245"/>
        <end position="297"/>
    </location>
</feature>
<name>A0ABU0GCC4_9HYPH</name>
<feature type="domain" description="Methyl-accepting transducer" evidence="6">
    <location>
        <begin position="302"/>
        <end position="531"/>
    </location>
</feature>
<feature type="region of interest" description="Disordered" evidence="5">
    <location>
        <begin position="552"/>
        <end position="574"/>
    </location>
</feature>